<gene>
    <name evidence="3" type="ORF">CLCR_04703</name>
</gene>
<organism evidence="3 4">
    <name type="scientific">Cladophialophora carrionii</name>
    <dbReference type="NCBI Taxonomy" id="86049"/>
    <lineage>
        <taxon>Eukaryota</taxon>
        <taxon>Fungi</taxon>
        <taxon>Dikarya</taxon>
        <taxon>Ascomycota</taxon>
        <taxon>Pezizomycotina</taxon>
        <taxon>Eurotiomycetes</taxon>
        <taxon>Chaetothyriomycetidae</taxon>
        <taxon>Chaetothyriales</taxon>
        <taxon>Herpotrichiellaceae</taxon>
        <taxon>Cladophialophora</taxon>
    </lineage>
</organism>
<feature type="compositionally biased region" description="Low complexity" evidence="1">
    <location>
        <begin position="403"/>
        <end position="415"/>
    </location>
</feature>
<dbReference type="Proteomes" id="UP000094526">
    <property type="component" value="Unassembled WGS sequence"/>
</dbReference>
<evidence type="ECO:0000256" key="2">
    <source>
        <dbReference type="SAM" id="SignalP"/>
    </source>
</evidence>
<dbReference type="EMBL" id="LGRB01000011">
    <property type="protein sequence ID" value="OCT49364.1"/>
    <property type="molecule type" value="Genomic_DNA"/>
</dbReference>
<feature type="signal peptide" evidence="2">
    <location>
        <begin position="1"/>
        <end position="20"/>
    </location>
</feature>
<feature type="compositionally biased region" description="Low complexity" evidence="1">
    <location>
        <begin position="541"/>
        <end position="550"/>
    </location>
</feature>
<sequence length="603" mass="60650">MGSVLITLFVSLAGLGLTYAEQHPGVHNRLVRRCDNETHPWFYGNDTSPEPGWATGYLTPGQPRPTGLPPVFPCGSGSCQPGTAAGNNSSPQVTFSPEQTSLGTAPPWSNITVAQGTNQSPSPLITSPPFANTTSAGSTWSAASNTASSNGTTASGASSILPTTVMTMRSTTTVWSIPGSNFTSNGTNPPWGTGRSTDGPLWTITSSPAPGYTSTSETDTSPESGDAVITVTIDYTPAPITPSPVTPSPEEFTVIATVPERRNHTSSGGSNTRTAPSNSTDGATGPISSQPGSLTMTIVVESNTTRVFSPGETSASSTGWFNSSLVSAVTNAVPTDSPAPPATDPTTSDSFVSSTTPSTSESTPPSPSEATSSLVTNDGTALSTSPIPPTDSTVVSTEASNTTIPSPASGIPGGTSISIPIPIPIPTGVPTSLLWPNSTHPTPCSLTASYPWRDWNWTTIPTGGPFTPPSSPFGSTDTSSVTSFPSSSDTTNTSSSGSSGSSETLSNTATPSTGTWFAMTTLSNGSVATTLSTQFGTAPASSPDGGPTDPGHGGSGASVSASASASASGSTSSGGGTSTPPAVVDRHHVVVPPRRQARWASAL</sequence>
<dbReference type="OrthoDB" id="4161851at2759"/>
<feature type="compositionally biased region" description="Low complexity" evidence="1">
    <location>
        <begin position="131"/>
        <end position="158"/>
    </location>
</feature>
<protein>
    <submittedName>
        <fullName evidence="3">Uncharacterized protein</fullName>
    </submittedName>
</protein>
<evidence type="ECO:0000256" key="1">
    <source>
        <dbReference type="SAM" id="MobiDB-lite"/>
    </source>
</evidence>
<feature type="compositionally biased region" description="Low complexity" evidence="1">
    <location>
        <begin position="472"/>
        <end position="508"/>
    </location>
</feature>
<dbReference type="STRING" id="86049.A0A1C1CLI8"/>
<name>A0A1C1CLI8_9EURO</name>
<feature type="region of interest" description="Disordered" evidence="1">
    <location>
        <begin position="258"/>
        <end position="293"/>
    </location>
</feature>
<feature type="region of interest" description="Disordered" evidence="1">
    <location>
        <begin position="534"/>
        <end position="603"/>
    </location>
</feature>
<evidence type="ECO:0000313" key="4">
    <source>
        <dbReference type="Proteomes" id="UP000094526"/>
    </source>
</evidence>
<accession>A0A1C1CLI8</accession>
<feature type="compositionally biased region" description="Low complexity" evidence="1">
    <location>
        <begin position="557"/>
        <end position="571"/>
    </location>
</feature>
<feature type="compositionally biased region" description="Low complexity" evidence="1">
    <location>
        <begin position="344"/>
        <end position="373"/>
    </location>
</feature>
<reference evidence="4" key="1">
    <citation type="submission" date="2015-07" db="EMBL/GenBank/DDBJ databases">
        <authorList>
            <person name="Teixeira M.M."/>
            <person name="Souza R.C."/>
            <person name="Almeida L.G."/>
            <person name="Vicente V.A."/>
            <person name="de Hoog S."/>
            <person name="Bocca A.L."/>
            <person name="de Almeida S.R."/>
            <person name="Vasconcelos A.T."/>
            <person name="Felipe M.S."/>
        </authorList>
    </citation>
    <scope>NUCLEOTIDE SEQUENCE [LARGE SCALE GENOMIC DNA]</scope>
    <source>
        <strain evidence="4">KSF</strain>
    </source>
</reference>
<feature type="region of interest" description="Disordered" evidence="1">
    <location>
        <begin position="332"/>
        <end position="415"/>
    </location>
</feature>
<feature type="region of interest" description="Disordered" evidence="1">
    <location>
        <begin position="129"/>
        <end position="158"/>
    </location>
</feature>
<proteinExistence type="predicted"/>
<feature type="region of interest" description="Disordered" evidence="1">
    <location>
        <begin position="177"/>
        <end position="224"/>
    </location>
</feature>
<dbReference type="VEuPathDB" id="FungiDB:CLCR_04703"/>
<feature type="compositionally biased region" description="Polar residues" evidence="1">
    <location>
        <begin position="265"/>
        <end position="293"/>
    </location>
</feature>
<evidence type="ECO:0000313" key="3">
    <source>
        <dbReference type="EMBL" id="OCT49364.1"/>
    </source>
</evidence>
<feature type="compositionally biased region" description="Polar residues" evidence="1">
    <location>
        <begin position="178"/>
        <end position="196"/>
    </location>
</feature>
<feature type="compositionally biased region" description="Polar residues" evidence="1">
    <location>
        <begin position="374"/>
        <end position="402"/>
    </location>
</feature>
<feature type="compositionally biased region" description="Low complexity" evidence="1">
    <location>
        <begin position="213"/>
        <end position="224"/>
    </location>
</feature>
<dbReference type="AlphaFoldDB" id="A0A1C1CLI8"/>
<keyword evidence="2" id="KW-0732">Signal</keyword>
<keyword evidence="4" id="KW-1185">Reference proteome</keyword>
<feature type="region of interest" description="Disordered" evidence="1">
    <location>
        <begin position="82"/>
        <end position="101"/>
    </location>
</feature>
<feature type="region of interest" description="Disordered" evidence="1">
    <location>
        <begin position="461"/>
        <end position="510"/>
    </location>
</feature>
<feature type="chain" id="PRO_5008650892" evidence="2">
    <location>
        <begin position="21"/>
        <end position="603"/>
    </location>
</feature>
<comment type="caution">
    <text evidence="3">The sequence shown here is derived from an EMBL/GenBank/DDBJ whole genome shotgun (WGS) entry which is preliminary data.</text>
</comment>